<sequence>MASQESLARVQELYVAYYGRPADQEGQEYWADRIDDEGESAIINAFGNSAEYEAMAEGQGNATLVNNLYEQMFGRDADPEGLTYYTGVLESGEKSLAEIATTILNAASGVDQNEFNAKVEAAAEYTETYGSAEDYDIVAAQDAVENAEGGLYTPELTPAIEDYQGAQEAVSDYLQDTVASNEAVAENLEANAADADEPTDTEIDDALESELNDAGGAVETASTNGTAGSSLSLDSNASVAAAQIEAQQEAYADAVDEAEATVAETDGLQGAINSLQSAETRYESALKAEIETDTALDGEFAKFTALNETGATAEYVLNDDGTVDFDPNTSVADDEVAFIEADSNGNLVLADGESASDYEGLDAFLSAAQDQYDATAAVTKQQGTFEEAAEKVINTENDADDAEVTVDNGYSVTDGEVTVDLTNPATGSSADAADALLGAQEAAETFDEAVADYQELSALQDQVDDLNEAVGDAEDAIEEQGVTLQTNTASAEDDLFIFDGEDNAITNFGDSGEDQIYIGDSFTAVEVGSDEALADDALGDSGVLEVFFSDDGTNTTLSFENEAFQGNATNGFEGNTIELTGVTGEQLQLDNGYVSVA</sequence>
<evidence type="ECO:0000313" key="2">
    <source>
        <dbReference type="EMBL" id="SOC52867.1"/>
    </source>
</evidence>
<evidence type="ECO:0000313" key="3">
    <source>
        <dbReference type="Proteomes" id="UP000219023"/>
    </source>
</evidence>
<dbReference type="Pfam" id="PF13946">
    <property type="entry name" value="DUF4214"/>
    <property type="match status" value="1"/>
</dbReference>
<dbReference type="RefSeq" id="WP_097021840.1">
    <property type="nucleotide sequence ID" value="NZ_OBQJ01000002.1"/>
</dbReference>
<evidence type="ECO:0000259" key="1">
    <source>
        <dbReference type="Pfam" id="PF13946"/>
    </source>
</evidence>
<gene>
    <name evidence="2" type="ORF">SAMN05421509_10214</name>
</gene>
<feature type="domain" description="DUF4214" evidence="1">
    <location>
        <begin position="45"/>
        <end position="105"/>
    </location>
</feature>
<dbReference type="Proteomes" id="UP000219023">
    <property type="component" value="Unassembled WGS sequence"/>
</dbReference>
<dbReference type="OrthoDB" id="5741839at2"/>
<protein>
    <recommendedName>
        <fullName evidence="1">DUF4214 domain-containing protein</fullName>
    </recommendedName>
</protein>
<dbReference type="AlphaFoldDB" id="A0A285VFY5"/>
<accession>A0A285VFY5</accession>
<dbReference type="InterPro" id="IPR025282">
    <property type="entry name" value="DUF4214"/>
</dbReference>
<dbReference type="EMBL" id="OBQJ01000002">
    <property type="protein sequence ID" value="SOC52867.1"/>
    <property type="molecule type" value="Genomic_DNA"/>
</dbReference>
<proteinExistence type="predicted"/>
<name>A0A285VFY5_9GAMM</name>
<reference evidence="2 3" key="1">
    <citation type="submission" date="2017-08" db="EMBL/GenBank/DDBJ databases">
        <authorList>
            <person name="de Groot N.N."/>
        </authorList>
    </citation>
    <scope>NUCLEOTIDE SEQUENCE [LARGE SCALE GENOMIC DNA]</scope>
    <source>
        <strain evidence="2 3">USBA 855</strain>
    </source>
</reference>
<organism evidence="2 3">
    <name type="scientific">Chromohalobacter canadensis</name>
    <dbReference type="NCBI Taxonomy" id="141389"/>
    <lineage>
        <taxon>Bacteria</taxon>
        <taxon>Pseudomonadati</taxon>
        <taxon>Pseudomonadota</taxon>
        <taxon>Gammaproteobacteria</taxon>
        <taxon>Oceanospirillales</taxon>
        <taxon>Halomonadaceae</taxon>
        <taxon>Chromohalobacter</taxon>
    </lineage>
</organism>